<name>A0ABY6UM19_BIOOC</name>
<dbReference type="EMBL" id="CABFNS010000850">
    <property type="protein sequence ID" value="VUC32349.1"/>
    <property type="molecule type" value="Genomic_DNA"/>
</dbReference>
<keyword evidence="2" id="KW-1185">Reference proteome</keyword>
<sequence length="714" mass="75778">MDELPGELRLELVQTPGKELEGSPSKVPERDKTAVNDLDILRIDAIFVSVAPCAVPGTVLSVVEEPFIVMIEVSVIVRVLTIVRETASFDEDESVGLDRVIKMGELKVGDEAVSTLAEDSIELDRVIKIGVLTTGGELVSSLAEDLESEDPLVVMDDSMPLDKLSGSETVMVAPEVFGEVSPLLGLLEILEPEPHVVLQDIVDKVMRLGSGVPVKIWLSVLGDVKIRLVGDGEFGTPPLDPEMGFGVNVNAAVGSRDGLWGGLELFVRIHVVVLGCPGELLDGTGAVSVQDPLSEPVDTLTDGRTEEDDVKIMSVVPLTTRLLELNDGVDTRLGTIDGELRVSVESWNRDVVSGSVIGAPVVGQRVADSSVGLVVVLRRVEAVPDVIERPSAVESEELDSVSVPLVDSPVLGVLSEDGCAGVVGEVIGANTDVGDSRLAVILERFCEGLSGIPVDGVVYVGDGLKPVIIVGDDDPKIGVVEPFTASVIEMTVVRVVPSITIVVVNRAQFGGVRIPDPTEPDKTEVTVVLLVEMVSDANIPVAGEDGEAKGDDQTIEVELPDGVGQRVESKDELLKLWSVAVVFELWAEPVLGSGLGLDVSPEVMSVAAEDRHALLLIEIVLVNEEKPSTLVLDIRPSTDEDPAVLGVTENDESRGVPVSRPFVGVLALIEVLMELSIDVAVLIGSWFEVKSTGREEVSKGSWFDVCLSDALESV</sequence>
<evidence type="ECO:0000313" key="1">
    <source>
        <dbReference type="EMBL" id="VUC32349.1"/>
    </source>
</evidence>
<gene>
    <name evidence="1" type="ORF">CLO192961_LOCUS326750</name>
</gene>
<protein>
    <submittedName>
        <fullName evidence="1">Uncharacterized protein</fullName>
    </submittedName>
</protein>
<organism evidence="1 2">
    <name type="scientific">Bionectria ochroleuca</name>
    <name type="common">Gliocladium roseum</name>
    <dbReference type="NCBI Taxonomy" id="29856"/>
    <lineage>
        <taxon>Eukaryota</taxon>
        <taxon>Fungi</taxon>
        <taxon>Dikarya</taxon>
        <taxon>Ascomycota</taxon>
        <taxon>Pezizomycotina</taxon>
        <taxon>Sordariomycetes</taxon>
        <taxon>Hypocreomycetidae</taxon>
        <taxon>Hypocreales</taxon>
        <taxon>Bionectriaceae</taxon>
        <taxon>Clonostachys</taxon>
    </lineage>
</organism>
<accession>A0ABY6UM19</accession>
<evidence type="ECO:0000313" key="2">
    <source>
        <dbReference type="Proteomes" id="UP000766486"/>
    </source>
</evidence>
<comment type="caution">
    <text evidence="1">The sequence shown here is derived from an EMBL/GenBank/DDBJ whole genome shotgun (WGS) entry which is preliminary data.</text>
</comment>
<proteinExistence type="predicted"/>
<reference evidence="1 2" key="1">
    <citation type="submission" date="2019-06" db="EMBL/GenBank/DDBJ databases">
        <authorList>
            <person name="Broberg M."/>
        </authorList>
    </citation>
    <scope>NUCLEOTIDE SEQUENCE [LARGE SCALE GENOMIC DNA]</scope>
</reference>
<dbReference type="Proteomes" id="UP000766486">
    <property type="component" value="Unassembled WGS sequence"/>
</dbReference>